<evidence type="ECO:0000256" key="1">
    <source>
        <dbReference type="SAM" id="Phobius"/>
    </source>
</evidence>
<evidence type="ECO:0000313" key="3">
    <source>
        <dbReference type="Proteomes" id="UP000676917"/>
    </source>
</evidence>
<protein>
    <submittedName>
        <fullName evidence="2">Uncharacterized protein</fullName>
    </submittedName>
</protein>
<dbReference type="AlphaFoldDB" id="A0A920C5N2"/>
<dbReference type="EMBL" id="BORP01000002">
    <property type="protein sequence ID" value="GIO27011.1"/>
    <property type="molecule type" value="Genomic_DNA"/>
</dbReference>
<dbReference type="Proteomes" id="UP000676917">
    <property type="component" value="Unassembled WGS sequence"/>
</dbReference>
<keyword evidence="1" id="KW-1133">Transmembrane helix</keyword>
<name>A0A920C5N2_9BACI</name>
<keyword evidence="1" id="KW-0812">Transmembrane</keyword>
<keyword evidence="1" id="KW-0472">Membrane</keyword>
<accession>A0A920C5N2</accession>
<organism evidence="2 3">
    <name type="scientific">Ornithinibacillus bavariensis</name>
    <dbReference type="NCBI Taxonomy" id="545502"/>
    <lineage>
        <taxon>Bacteria</taxon>
        <taxon>Bacillati</taxon>
        <taxon>Bacillota</taxon>
        <taxon>Bacilli</taxon>
        <taxon>Bacillales</taxon>
        <taxon>Bacillaceae</taxon>
        <taxon>Ornithinibacillus</taxon>
    </lineage>
</organism>
<proteinExistence type="predicted"/>
<keyword evidence="3" id="KW-1185">Reference proteome</keyword>
<evidence type="ECO:0000313" key="2">
    <source>
        <dbReference type="EMBL" id="GIO27011.1"/>
    </source>
</evidence>
<sequence length="52" mass="5933">MVDALLDFMLGPLRGISQFYIEHQMIMNTIVIGFAVYKILNNNKKTEKKSAS</sequence>
<reference evidence="2" key="1">
    <citation type="submission" date="2021-03" db="EMBL/GenBank/DDBJ databases">
        <title>Antimicrobial resistance genes in bacteria isolated from Japanese honey, and their potential for conferring macrolide and lincosamide resistance in the American foulbrood pathogen Paenibacillus larvae.</title>
        <authorList>
            <person name="Okamoto M."/>
            <person name="Kumagai M."/>
            <person name="Kanamori H."/>
            <person name="Takamatsu D."/>
        </authorList>
    </citation>
    <scope>NUCLEOTIDE SEQUENCE</scope>
    <source>
        <strain evidence="2">J43TS3</strain>
    </source>
</reference>
<gene>
    <name evidence="2" type="ORF">J43TS3_16220</name>
</gene>
<dbReference type="RefSeq" id="WP_212920495.1">
    <property type="nucleotide sequence ID" value="NZ_BORP01000002.1"/>
</dbReference>
<feature type="transmembrane region" description="Helical" evidence="1">
    <location>
        <begin position="20"/>
        <end position="40"/>
    </location>
</feature>
<comment type="caution">
    <text evidence="2">The sequence shown here is derived from an EMBL/GenBank/DDBJ whole genome shotgun (WGS) entry which is preliminary data.</text>
</comment>